<evidence type="ECO:0000313" key="3">
    <source>
        <dbReference type="Proteomes" id="UP000189229"/>
    </source>
</evidence>
<name>A0A1V3WT73_MYCKA</name>
<dbReference type="Proteomes" id="UP000189229">
    <property type="component" value="Unassembled WGS sequence"/>
</dbReference>
<evidence type="ECO:0000256" key="1">
    <source>
        <dbReference type="SAM" id="MobiDB-lite"/>
    </source>
</evidence>
<proteinExistence type="predicted"/>
<accession>A0A1V3WT73</accession>
<sequence length="216" mass="24098">MTASAPPPPTLRRDNPPSRQHRQPTSARTGPPPRQSPAHFDRTHSTTPTARTHCDWPPPPTGEPWPREPSRTRSPRLWPEPTPPQPGPPPCSTIPSRAQPPPPLPSTPHLATPDPPTRGHRPERLRCRAQLSGEAVPGHGGLQHRRRARASKDPQRVDLGWHYGKIHDSRLFSGRRSMRLASAGSASQTPCGRPRQLEHLGRKRFYVTRHTTSGFR</sequence>
<dbReference type="AlphaFoldDB" id="A0A1V3WT73"/>
<gene>
    <name evidence="2" type="ORF">BZL30_6219</name>
</gene>
<feature type="compositionally biased region" description="Pro residues" evidence="1">
    <location>
        <begin position="1"/>
        <end position="10"/>
    </location>
</feature>
<feature type="compositionally biased region" description="Pro residues" evidence="1">
    <location>
        <begin position="78"/>
        <end position="106"/>
    </location>
</feature>
<feature type="region of interest" description="Disordered" evidence="1">
    <location>
        <begin position="1"/>
        <end position="156"/>
    </location>
</feature>
<organism evidence="2 3">
    <name type="scientific">Mycobacterium kansasii</name>
    <dbReference type="NCBI Taxonomy" id="1768"/>
    <lineage>
        <taxon>Bacteria</taxon>
        <taxon>Bacillati</taxon>
        <taxon>Actinomycetota</taxon>
        <taxon>Actinomycetes</taxon>
        <taxon>Mycobacteriales</taxon>
        <taxon>Mycobacteriaceae</taxon>
        <taxon>Mycobacterium</taxon>
    </lineage>
</organism>
<protein>
    <submittedName>
        <fullName evidence="2">PPE-FAMILY domain protein</fullName>
    </submittedName>
</protein>
<evidence type="ECO:0000313" key="2">
    <source>
        <dbReference type="EMBL" id="OOK70145.1"/>
    </source>
</evidence>
<comment type="caution">
    <text evidence="2">The sequence shown here is derived from an EMBL/GenBank/DDBJ whole genome shotgun (WGS) entry which is preliminary data.</text>
</comment>
<reference evidence="2 3" key="1">
    <citation type="submission" date="2017-02" db="EMBL/GenBank/DDBJ databases">
        <title>Complete genome sequences of Mycobacterium kansasii strains isolated from rhesus macaques.</title>
        <authorList>
            <person name="Panda A."/>
            <person name="Nagaraj S."/>
            <person name="Zhao X."/>
            <person name="Tettelin H."/>
            <person name="Detolla L.J."/>
        </authorList>
    </citation>
    <scope>NUCLEOTIDE SEQUENCE [LARGE SCALE GENOMIC DNA]</scope>
    <source>
        <strain evidence="2 3">11-3813</strain>
    </source>
</reference>
<dbReference type="EMBL" id="MVBM01000006">
    <property type="protein sequence ID" value="OOK70145.1"/>
    <property type="molecule type" value="Genomic_DNA"/>
</dbReference>